<dbReference type="EMBL" id="MCOK01000001">
    <property type="protein sequence ID" value="OOC56637.1"/>
    <property type="molecule type" value="Genomic_DNA"/>
</dbReference>
<sequence length="85" mass="9642">MVDKRTRARVLLALVRRMARKNGLRVEELKGRWEGSHKHYVVGADGETTGCFGLTDHPRGLGRTVPQGIEDSLEHPFGEKWMEKS</sequence>
<dbReference type="RefSeq" id="WP_077693079.1">
    <property type="nucleotide sequence ID" value="NZ_MCOK01000001.1"/>
</dbReference>
<proteinExistence type="predicted"/>
<comment type="caution">
    <text evidence="1">The sequence shown here is derived from an EMBL/GenBank/DDBJ whole genome shotgun (WGS) entry which is preliminary data.</text>
</comment>
<dbReference type="OrthoDB" id="5148416at2"/>
<gene>
    <name evidence="1" type="ORF">NOSIN_24715</name>
</gene>
<evidence type="ECO:0000313" key="2">
    <source>
        <dbReference type="Proteomes" id="UP000189004"/>
    </source>
</evidence>
<dbReference type="AlphaFoldDB" id="A0A1V3C792"/>
<dbReference type="STRING" id="501010.NOSIN_24715"/>
<name>A0A1V3C792_9ACTN</name>
<dbReference type="Proteomes" id="UP000189004">
    <property type="component" value="Unassembled WGS sequence"/>
</dbReference>
<evidence type="ECO:0000313" key="1">
    <source>
        <dbReference type="EMBL" id="OOC56637.1"/>
    </source>
</evidence>
<protein>
    <submittedName>
        <fullName evidence="1">Uncharacterized protein</fullName>
    </submittedName>
</protein>
<organism evidence="1 2">
    <name type="scientific">Nocardiopsis sinuspersici</name>
    <dbReference type="NCBI Taxonomy" id="501010"/>
    <lineage>
        <taxon>Bacteria</taxon>
        <taxon>Bacillati</taxon>
        <taxon>Actinomycetota</taxon>
        <taxon>Actinomycetes</taxon>
        <taxon>Streptosporangiales</taxon>
        <taxon>Nocardiopsidaceae</taxon>
        <taxon>Nocardiopsis</taxon>
    </lineage>
</organism>
<accession>A0A1V3C792</accession>
<keyword evidence="2" id="KW-1185">Reference proteome</keyword>
<reference evidence="2" key="1">
    <citation type="submission" date="2016-08" db="EMBL/GenBank/DDBJ databases">
        <authorList>
            <person name="Tokovenko B."/>
            <person name="Kalinowski J."/>
        </authorList>
    </citation>
    <scope>NUCLEOTIDE SEQUENCE [LARGE SCALE GENOMIC DNA]</scope>
    <source>
        <strain evidence="2">UTMC102</strain>
    </source>
</reference>